<reference evidence="8" key="1">
    <citation type="submission" date="2022-11" db="UniProtKB">
        <authorList>
            <consortium name="WormBaseParasite"/>
        </authorList>
    </citation>
    <scope>IDENTIFICATION</scope>
</reference>
<dbReference type="GO" id="GO:0005765">
    <property type="term" value="C:lysosomal membrane"/>
    <property type="evidence" value="ECO:0007669"/>
    <property type="project" value="TreeGrafter"/>
</dbReference>
<evidence type="ECO:0000256" key="1">
    <source>
        <dbReference type="ARBA" id="ARBA00004127"/>
    </source>
</evidence>
<sequence>MDSYKKLSKELKIALSKIWAKRAPIFIPEDTPTAWKSIYIVTLVAMLGKLTSDCIMPMVYPYMKKLVPETTEVTNGYIISTSNACAAFSCIITGYLSDRSCTTTGALIFAKVVALAAGIEYFFIGTLATGKLAAFFIGMSLFSISIGMHRKLGQ</sequence>
<organism evidence="7 8">
    <name type="scientific">Acrobeloides nanus</name>
    <dbReference type="NCBI Taxonomy" id="290746"/>
    <lineage>
        <taxon>Eukaryota</taxon>
        <taxon>Metazoa</taxon>
        <taxon>Ecdysozoa</taxon>
        <taxon>Nematoda</taxon>
        <taxon>Chromadorea</taxon>
        <taxon>Rhabditida</taxon>
        <taxon>Tylenchina</taxon>
        <taxon>Cephalobomorpha</taxon>
        <taxon>Cephaloboidea</taxon>
        <taxon>Cephalobidae</taxon>
        <taxon>Acrobeloides</taxon>
    </lineage>
</organism>
<evidence type="ECO:0000256" key="5">
    <source>
        <dbReference type="ARBA" id="ARBA00023136"/>
    </source>
</evidence>
<keyword evidence="7" id="KW-1185">Reference proteome</keyword>
<name>A0A914D0Q6_9BILA</name>
<comment type="subcellular location">
    <subcellularLocation>
        <location evidence="1">Endomembrane system</location>
        <topology evidence="1">Multi-pass membrane protein</topology>
    </subcellularLocation>
</comment>
<evidence type="ECO:0000256" key="4">
    <source>
        <dbReference type="ARBA" id="ARBA00022989"/>
    </source>
</evidence>
<feature type="transmembrane region" description="Helical" evidence="6">
    <location>
        <begin position="75"/>
        <end position="96"/>
    </location>
</feature>
<dbReference type="InterPro" id="IPR051068">
    <property type="entry name" value="MFS_Domain-Containing_Protein"/>
</dbReference>
<protein>
    <submittedName>
        <fullName evidence="8">Major facilitator superfamily (MFS) profile domain-containing protein</fullName>
    </submittedName>
</protein>
<evidence type="ECO:0000313" key="8">
    <source>
        <dbReference type="WBParaSite" id="ACRNAN_scaffold1660.g11850.t1"/>
    </source>
</evidence>
<feature type="transmembrane region" description="Helical" evidence="6">
    <location>
        <begin position="38"/>
        <end position="63"/>
    </location>
</feature>
<evidence type="ECO:0000256" key="2">
    <source>
        <dbReference type="ARBA" id="ARBA00022448"/>
    </source>
</evidence>
<evidence type="ECO:0000313" key="7">
    <source>
        <dbReference type="Proteomes" id="UP000887540"/>
    </source>
</evidence>
<evidence type="ECO:0000256" key="6">
    <source>
        <dbReference type="SAM" id="Phobius"/>
    </source>
</evidence>
<evidence type="ECO:0000256" key="3">
    <source>
        <dbReference type="ARBA" id="ARBA00022692"/>
    </source>
</evidence>
<keyword evidence="4 6" id="KW-1133">Transmembrane helix</keyword>
<dbReference type="SUPFAM" id="SSF103473">
    <property type="entry name" value="MFS general substrate transporter"/>
    <property type="match status" value="1"/>
</dbReference>
<proteinExistence type="predicted"/>
<dbReference type="AlphaFoldDB" id="A0A914D0Q6"/>
<accession>A0A914D0Q6</accession>
<dbReference type="InterPro" id="IPR036259">
    <property type="entry name" value="MFS_trans_sf"/>
</dbReference>
<dbReference type="PANTHER" id="PTHR23510:SF3">
    <property type="entry name" value="MAJOR FACILITATOR SUPERFAMILY DOMAIN-CONTAINING PROTEIN 8"/>
    <property type="match status" value="1"/>
</dbReference>
<dbReference type="GO" id="GO:0012505">
    <property type="term" value="C:endomembrane system"/>
    <property type="evidence" value="ECO:0007669"/>
    <property type="project" value="UniProtKB-SubCell"/>
</dbReference>
<keyword evidence="2" id="KW-0813">Transport</keyword>
<dbReference type="WBParaSite" id="ACRNAN_scaffold1660.g11850.t1">
    <property type="protein sequence ID" value="ACRNAN_scaffold1660.g11850.t1"/>
    <property type="gene ID" value="ACRNAN_scaffold1660.g11850"/>
</dbReference>
<keyword evidence="3 6" id="KW-0812">Transmembrane</keyword>
<keyword evidence="5 6" id="KW-0472">Membrane</keyword>
<feature type="transmembrane region" description="Helical" evidence="6">
    <location>
        <begin position="132"/>
        <end position="149"/>
    </location>
</feature>
<dbReference type="Proteomes" id="UP000887540">
    <property type="component" value="Unplaced"/>
</dbReference>
<dbReference type="PANTHER" id="PTHR23510">
    <property type="entry name" value="INNER MEMBRANE TRANSPORT PROTEIN YAJR"/>
    <property type="match status" value="1"/>
</dbReference>
<feature type="transmembrane region" description="Helical" evidence="6">
    <location>
        <begin position="108"/>
        <end position="126"/>
    </location>
</feature>